<organism evidence="2 3">
    <name type="scientific">Trametes pubescens</name>
    <name type="common">White-rot fungus</name>
    <dbReference type="NCBI Taxonomy" id="154538"/>
    <lineage>
        <taxon>Eukaryota</taxon>
        <taxon>Fungi</taxon>
        <taxon>Dikarya</taxon>
        <taxon>Basidiomycota</taxon>
        <taxon>Agaricomycotina</taxon>
        <taxon>Agaricomycetes</taxon>
        <taxon>Polyporales</taxon>
        <taxon>Polyporaceae</taxon>
        <taxon>Trametes</taxon>
    </lineage>
</organism>
<feature type="region of interest" description="Disordered" evidence="1">
    <location>
        <begin position="1"/>
        <end position="28"/>
    </location>
</feature>
<name>A0A1M2VPT7_TRAPU</name>
<sequence>MAQAPPQGAVVRRRRNGGSSRQTGGVAGALLQPKIANGEQGGLARPIVTGVLWSVVWEFPKDAHRIRLKRAQLPVILRERGTADEVYRYDPL</sequence>
<proteinExistence type="predicted"/>
<dbReference type="EMBL" id="MNAD01000895">
    <property type="protein sequence ID" value="OJT09605.1"/>
    <property type="molecule type" value="Genomic_DNA"/>
</dbReference>
<evidence type="ECO:0000256" key="1">
    <source>
        <dbReference type="SAM" id="MobiDB-lite"/>
    </source>
</evidence>
<gene>
    <name evidence="2" type="ORF">TRAPUB_13912</name>
</gene>
<dbReference type="AlphaFoldDB" id="A0A1M2VPT7"/>
<dbReference type="Proteomes" id="UP000184267">
    <property type="component" value="Unassembled WGS sequence"/>
</dbReference>
<protein>
    <submittedName>
        <fullName evidence="2">Uncharacterized protein</fullName>
    </submittedName>
</protein>
<accession>A0A1M2VPT7</accession>
<comment type="caution">
    <text evidence="2">The sequence shown here is derived from an EMBL/GenBank/DDBJ whole genome shotgun (WGS) entry which is preliminary data.</text>
</comment>
<keyword evidence="3" id="KW-1185">Reference proteome</keyword>
<reference evidence="2 3" key="1">
    <citation type="submission" date="2016-10" db="EMBL/GenBank/DDBJ databases">
        <title>Genome sequence of the basidiomycete white-rot fungus Trametes pubescens.</title>
        <authorList>
            <person name="Makela M.R."/>
            <person name="Granchi Z."/>
            <person name="Peng M."/>
            <person name="De Vries R.P."/>
            <person name="Grigoriev I."/>
            <person name="Riley R."/>
            <person name="Hilden K."/>
        </authorList>
    </citation>
    <scope>NUCLEOTIDE SEQUENCE [LARGE SCALE GENOMIC DNA]</scope>
    <source>
        <strain evidence="2 3">FBCC735</strain>
    </source>
</reference>
<evidence type="ECO:0000313" key="3">
    <source>
        <dbReference type="Proteomes" id="UP000184267"/>
    </source>
</evidence>
<evidence type="ECO:0000313" key="2">
    <source>
        <dbReference type="EMBL" id="OJT09605.1"/>
    </source>
</evidence>